<dbReference type="SUPFAM" id="SSF158504">
    <property type="entry name" value="BH2638-like"/>
    <property type="match status" value="1"/>
</dbReference>
<evidence type="ECO:0000313" key="2">
    <source>
        <dbReference type="Proteomes" id="UP000469952"/>
    </source>
</evidence>
<gene>
    <name evidence="1" type="ORF">GFV13_04515</name>
</gene>
<dbReference type="AlphaFoldDB" id="A0A223XTX1"/>
<comment type="caution">
    <text evidence="1">The sequence shown here is derived from an EMBL/GenBank/DDBJ whole genome shotgun (WGS) entry which is preliminary data.</text>
</comment>
<dbReference type="Proteomes" id="UP000469952">
    <property type="component" value="Unassembled WGS sequence"/>
</dbReference>
<dbReference type="GeneID" id="29576132"/>
<proteinExistence type="predicted"/>
<sequence>MNENYVLPIDGDWTTQDIIIVTNFINSVLGVYEKGSSREEVLKNYDAYRKIMPAKSEQKKFDKDFERQTGYSIYKTIKFVQNSTKDRVRL</sequence>
<dbReference type="EMBL" id="WIPA01000005">
    <property type="protein sequence ID" value="MQR26553.1"/>
    <property type="molecule type" value="Genomic_DNA"/>
</dbReference>
<dbReference type="OrthoDB" id="1649074at2"/>
<evidence type="ECO:0000313" key="1">
    <source>
        <dbReference type="EMBL" id="MQR26553.1"/>
    </source>
</evidence>
<organism evidence="1 2">
    <name type="scientific">Leuconostoc mesenteroides</name>
    <dbReference type="NCBI Taxonomy" id="1245"/>
    <lineage>
        <taxon>Bacteria</taxon>
        <taxon>Bacillati</taxon>
        <taxon>Bacillota</taxon>
        <taxon>Bacilli</taxon>
        <taxon>Lactobacillales</taxon>
        <taxon>Lactobacillaceae</taxon>
        <taxon>Leuconostoc</taxon>
    </lineage>
</organism>
<dbReference type="InterPro" id="IPR007920">
    <property type="entry name" value="UPF0223"/>
</dbReference>
<accession>A0A223XTX1</accession>
<protein>
    <submittedName>
        <fullName evidence="1">Uncharacterized protein</fullName>
    </submittedName>
</protein>
<dbReference type="Pfam" id="PF05256">
    <property type="entry name" value="UPF0223"/>
    <property type="match status" value="1"/>
</dbReference>
<name>A0A223XTX1_LEUME</name>
<dbReference type="InterPro" id="IPR023324">
    <property type="entry name" value="BH2638-like_sf"/>
</dbReference>
<dbReference type="STRING" id="1245.ARA02_06060"/>
<dbReference type="RefSeq" id="WP_002815004.1">
    <property type="nucleotide sequence ID" value="NZ_AP017936.1"/>
</dbReference>
<dbReference type="NCBIfam" id="NF003353">
    <property type="entry name" value="PRK04387.1"/>
    <property type="match status" value="1"/>
</dbReference>
<dbReference type="OMA" id="SYDWSTQ"/>
<dbReference type="Gene3D" id="1.10.220.80">
    <property type="entry name" value="BH2638-like"/>
    <property type="match status" value="1"/>
</dbReference>
<reference evidence="1 2" key="1">
    <citation type="submission" date="2019-10" db="EMBL/GenBank/DDBJ databases">
        <title>WGS of Leuconostoc mesenteroides.</title>
        <authorList>
            <person name="Melo Bolivar J."/>
            <person name="Marino-Ramirez L."/>
            <person name="Villamil Diaz L.M."/>
        </authorList>
    </citation>
    <scope>NUCLEOTIDE SEQUENCE [LARGE SCALE GENOMIC DNA]</scope>
    <source>
        <strain evidence="1 2">M11</strain>
    </source>
</reference>